<dbReference type="EMBL" id="SNRW01001208">
    <property type="protein sequence ID" value="KAA6397308.1"/>
    <property type="molecule type" value="Genomic_DNA"/>
</dbReference>
<gene>
    <name evidence="2" type="ORF">EZS28_007164</name>
</gene>
<feature type="region of interest" description="Disordered" evidence="1">
    <location>
        <begin position="454"/>
        <end position="521"/>
    </location>
</feature>
<dbReference type="AlphaFoldDB" id="A0A5J4WQV9"/>
<proteinExistence type="predicted"/>
<evidence type="ECO:0000313" key="3">
    <source>
        <dbReference type="Proteomes" id="UP000324800"/>
    </source>
</evidence>
<reference evidence="2 3" key="1">
    <citation type="submission" date="2019-03" db="EMBL/GenBank/DDBJ databases">
        <title>Single cell metagenomics reveals metabolic interactions within the superorganism composed of flagellate Streblomastix strix and complex community of Bacteroidetes bacteria on its surface.</title>
        <authorList>
            <person name="Treitli S.C."/>
            <person name="Kolisko M."/>
            <person name="Husnik F."/>
            <person name="Keeling P."/>
            <person name="Hampl V."/>
        </authorList>
    </citation>
    <scope>NUCLEOTIDE SEQUENCE [LARGE SCALE GENOMIC DNA]</scope>
    <source>
        <strain evidence="2">ST1C</strain>
    </source>
</reference>
<dbReference type="Proteomes" id="UP000324800">
    <property type="component" value="Unassembled WGS sequence"/>
</dbReference>
<comment type="caution">
    <text evidence="2">The sequence shown here is derived from an EMBL/GenBank/DDBJ whole genome shotgun (WGS) entry which is preliminary data.</text>
</comment>
<feature type="compositionally biased region" description="Polar residues" evidence="1">
    <location>
        <begin position="495"/>
        <end position="508"/>
    </location>
</feature>
<sequence length="646" mass="71778">MNLNSEQIQDIIILTKVLQAAYCLTEVCTKPGGDVYAVKMNSVVQPLAHINCNVVSKATTTKQGSKITVVPGQQCSSLIALPDIAVVLKLSSVSYNLLAAISIRRPVVHTILIEKCNIIEHIQSILEQEVQMIIYQRQQVKEEESDKVNEVIDWVKNQKDADAQELNDSLSSTIGSTTSFSLSTTQLSKTDTSNASSYSKSQSMESNSSHSIVAESALRLLNSLLTDSQPLVEDTINSPEIINAAIKLLNIRTKGKTSQSIPGTGTNINYLLSCSLIQTPIKLINSNSFTYTLPSPSIQTSISVLAVLIRLLQWGEMSEKQNILKKIDIGQQLSNALYSAECTRSVRVNNNSRNNNQVDNDTDDNSEINVDIEIERGNDNLREYSLVGFIFLLRYDVNENKKIYENKSKTEYPSQTPKIPSSKAKSTTPSPSKTNITAIPAPITQASLSLTPAASFNTNTNTKNQSQTKQQQDNSQVVSPNQLKRGTPSPVPKQLSVSSPNQQNQNFTSLSPNSQQINQQQQVQSPLFIKQIIDEQIEEGGAIEEIELCQFHEYKKNILKNEQQQQQQQMQDANANVAGQNAIELISAQFKPASDKNSFDYSPCIGLKLFRLSQEVLMRMIRFAQNEVDEEVVEEEEEWNELEQSD</sequence>
<feature type="compositionally biased region" description="Low complexity" evidence="1">
    <location>
        <begin position="457"/>
        <end position="476"/>
    </location>
</feature>
<evidence type="ECO:0000256" key="1">
    <source>
        <dbReference type="SAM" id="MobiDB-lite"/>
    </source>
</evidence>
<feature type="region of interest" description="Disordered" evidence="1">
    <location>
        <begin position="408"/>
        <end position="437"/>
    </location>
</feature>
<feature type="compositionally biased region" description="Low complexity" evidence="1">
    <location>
        <begin position="416"/>
        <end position="434"/>
    </location>
</feature>
<protein>
    <submittedName>
        <fullName evidence="2">Uncharacterized protein</fullName>
    </submittedName>
</protein>
<organism evidence="2 3">
    <name type="scientific">Streblomastix strix</name>
    <dbReference type="NCBI Taxonomy" id="222440"/>
    <lineage>
        <taxon>Eukaryota</taxon>
        <taxon>Metamonada</taxon>
        <taxon>Preaxostyla</taxon>
        <taxon>Oxymonadida</taxon>
        <taxon>Streblomastigidae</taxon>
        <taxon>Streblomastix</taxon>
    </lineage>
</organism>
<feature type="compositionally biased region" description="Low complexity" evidence="1">
    <location>
        <begin position="509"/>
        <end position="521"/>
    </location>
</feature>
<accession>A0A5J4WQV9</accession>
<name>A0A5J4WQV9_9EUKA</name>
<evidence type="ECO:0000313" key="2">
    <source>
        <dbReference type="EMBL" id="KAA6397308.1"/>
    </source>
</evidence>